<dbReference type="InterPro" id="IPR003395">
    <property type="entry name" value="RecF/RecN/SMC_N"/>
</dbReference>
<name>A0A3A4R4B0_9BACT</name>
<dbReference type="Pfam" id="PF02463">
    <property type="entry name" value="SMC_N"/>
    <property type="match status" value="1"/>
</dbReference>
<dbReference type="Proteomes" id="UP000266426">
    <property type="component" value="Unassembled WGS sequence"/>
</dbReference>
<accession>A0A3A4R4B0</accession>
<evidence type="ECO:0000313" key="3">
    <source>
        <dbReference type="Proteomes" id="UP000266426"/>
    </source>
</evidence>
<feature type="domain" description="RecF/RecN/SMC N-terminal" evidence="1">
    <location>
        <begin position="3"/>
        <end position="74"/>
    </location>
</feature>
<dbReference type="GO" id="GO:0000731">
    <property type="term" value="P:DNA synthesis involved in DNA repair"/>
    <property type="evidence" value="ECO:0007669"/>
    <property type="project" value="TreeGrafter"/>
</dbReference>
<dbReference type="EMBL" id="QZJZ01000019">
    <property type="protein sequence ID" value="RJP60945.1"/>
    <property type="molecule type" value="Genomic_DNA"/>
</dbReference>
<gene>
    <name evidence="2" type="ORF">C4541_03095</name>
</gene>
<evidence type="ECO:0000313" key="2">
    <source>
        <dbReference type="EMBL" id="RJP60945.1"/>
    </source>
</evidence>
<dbReference type="GO" id="GO:0006302">
    <property type="term" value="P:double-strand break repair"/>
    <property type="evidence" value="ECO:0007669"/>
    <property type="project" value="TreeGrafter"/>
</dbReference>
<dbReference type="PANTHER" id="PTHR32182">
    <property type="entry name" value="DNA REPLICATION AND REPAIR PROTEIN RECF"/>
    <property type="match status" value="1"/>
</dbReference>
<dbReference type="InterPro" id="IPR027417">
    <property type="entry name" value="P-loop_NTPase"/>
</dbReference>
<reference evidence="2 3" key="1">
    <citation type="journal article" date="2017" name="ISME J.">
        <title>Energy and carbon metabolisms in a deep terrestrial subsurface fluid microbial community.</title>
        <authorList>
            <person name="Momper L."/>
            <person name="Jungbluth S.P."/>
            <person name="Lee M.D."/>
            <person name="Amend J.P."/>
        </authorList>
    </citation>
    <scope>NUCLEOTIDE SEQUENCE [LARGE SCALE GENOMIC DNA]</scope>
    <source>
        <strain evidence="2">SURF_26</strain>
    </source>
</reference>
<sequence length="100" mass="11399">MNIEFLRIKNFRNYTSAAVKPSPGKNVFVGMNGQGKSNLLEAIYCLSNTRSFRTARSAEMIEWEKDSFYIGGEVVSRKSRFDIKMFYSAKKKVSPSMITP</sequence>
<dbReference type="PANTHER" id="PTHR32182:SF0">
    <property type="entry name" value="DNA REPLICATION AND REPAIR PROTEIN RECF"/>
    <property type="match status" value="1"/>
</dbReference>
<evidence type="ECO:0000259" key="1">
    <source>
        <dbReference type="Pfam" id="PF02463"/>
    </source>
</evidence>
<dbReference type="Gene3D" id="3.40.50.300">
    <property type="entry name" value="P-loop containing nucleotide triphosphate hydrolases"/>
    <property type="match status" value="1"/>
</dbReference>
<dbReference type="AlphaFoldDB" id="A0A3A4R4B0"/>
<comment type="caution">
    <text evidence="2">The sequence shown here is derived from an EMBL/GenBank/DDBJ whole genome shotgun (WGS) entry which is preliminary data.</text>
</comment>
<proteinExistence type="predicted"/>
<dbReference type="SUPFAM" id="SSF52540">
    <property type="entry name" value="P-loop containing nucleoside triphosphate hydrolases"/>
    <property type="match status" value="1"/>
</dbReference>
<protein>
    <recommendedName>
        <fullName evidence="1">RecF/RecN/SMC N-terminal domain-containing protein</fullName>
    </recommendedName>
</protein>
<organism evidence="2 3">
    <name type="scientific">Candidatus Auribacter fodinae</name>
    <dbReference type="NCBI Taxonomy" id="2093366"/>
    <lineage>
        <taxon>Bacteria</taxon>
        <taxon>Pseudomonadati</taxon>
        <taxon>Candidatus Auribacterota</taxon>
        <taxon>Candidatus Auribacteria</taxon>
        <taxon>Candidatus Auribacterales</taxon>
        <taxon>Candidatus Auribacteraceae</taxon>
        <taxon>Candidatus Auribacter</taxon>
    </lineage>
</organism>